<name>A0A238D1S3_THIDL</name>
<reference evidence="3 4" key="1">
    <citation type="submission" date="2016-06" db="EMBL/GenBank/DDBJ databases">
        <authorList>
            <person name="Kjaerup R.B."/>
            <person name="Dalgaard T.S."/>
            <person name="Juul-Madsen H.R."/>
        </authorList>
    </citation>
    <scope>NUCLEOTIDE SEQUENCE [LARGE SCALE GENOMIC DNA]</scope>
    <source>
        <strain evidence="3 4">DSM 16361</strain>
    </source>
</reference>
<dbReference type="Proteomes" id="UP000214566">
    <property type="component" value="Unassembled WGS sequence"/>
</dbReference>
<gene>
    <name evidence="3" type="primary">folE</name>
    <name evidence="2" type="synonym">folE2</name>
    <name evidence="3" type="ORF">THIARS_50464</name>
</gene>
<dbReference type="UniPathway" id="UPA00848">
    <property type="reaction ID" value="UER00151"/>
</dbReference>
<evidence type="ECO:0000313" key="3">
    <source>
        <dbReference type="EMBL" id="SBP87216.1"/>
    </source>
</evidence>
<dbReference type="GO" id="GO:0046654">
    <property type="term" value="P:tetrahydrofolate biosynthetic process"/>
    <property type="evidence" value="ECO:0007669"/>
    <property type="project" value="UniProtKB-UniRule"/>
</dbReference>
<dbReference type="PANTHER" id="PTHR36445:SF1">
    <property type="entry name" value="GTP CYCLOHYDROLASE MPTA"/>
    <property type="match status" value="1"/>
</dbReference>
<organism evidence="3 4">
    <name type="scientific">Thiomonas delicata</name>
    <name type="common">Thiomonas cuprina</name>
    <dbReference type="NCBI Taxonomy" id="364030"/>
    <lineage>
        <taxon>Bacteria</taxon>
        <taxon>Pseudomonadati</taxon>
        <taxon>Pseudomonadota</taxon>
        <taxon>Betaproteobacteria</taxon>
        <taxon>Burkholderiales</taxon>
        <taxon>Thiomonas</taxon>
    </lineage>
</organism>
<comment type="similarity">
    <text evidence="2">Belongs to the GTP cyclohydrolase IV family.</text>
</comment>
<keyword evidence="1 2" id="KW-0378">Hydrolase</keyword>
<proteinExistence type="inferred from homology"/>
<dbReference type="PANTHER" id="PTHR36445">
    <property type="entry name" value="GTP CYCLOHYDROLASE MPTA"/>
    <property type="match status" value="1"/>
</dbReference>
<dbReference type="InterPro" id="IPR003801">
    <property type="entry name" value="GTP_cyclohydrolase_FolE2/MptA"/>
</dbReference>
<evidence type="ECO:0000256" key="1">
    <source>
        <dbReference type="ARBA" id="ARBA00022801"/>
    </source>
</evidence>
<evidence type="ECO:0000256" key="2">
    <source>
        <dbReference type="HAMAP-Rule" id="MF_01527"/>
    </source>
</evidence>
<dbReference type="NCBIfam" id="NF010200">
    <property type="entry name" value="PRK13674.1-1"/>
    <property type="match status" value="1"/>
</dbReference>
<dbReference type="InterPro" id="IPR022838">
    <property type="entry name" value="GTP_cyclohydrolase_FolE2"/>
</dbReference>
<dbReference type="Pfam" id="PF02649">
    <property type="entry name" value="GCHY-1"/>
    <property type="match status" value="1"/>
</dbReference>
<protein>
    <recommendedName>
        <fullName evidence="2">GTP cyclohydrolase FolE2</fullName>
        <ecNumber evidence="2">3.5.4.16</ecNumber>
    </recommendedName>
</protein>
<keyword evidence="4" id="KW-1185">Reference proteome</keyword>
<dbReference type="Gene3D" id="3.10.270.10">
    <property type="entry name" value="Urate Oxidase"/>
    <property type="match status" value="1"/>
</dbReference>
<feature type="site" description="May be catalytically important" evidence="2">
    <location>
        <position position="175"/>
    </location>
</feature>
<dbReference type="HAMAP" id="MF_01527_B">
    <property type="entry name" value="GTP_cyclohydrol_B"/>
    <property type="match status" value="1"/>
</dbReference>
<comment type="catalytic activity">
    <reaction evidence="2">
        <text>GTP + H2O = 7,8-dihydroneopterin 3'-triphosphate + formate + H(+)</text>
        <dbReference type="Rhea" id="RHEA:17473"/>
        <dbReference type="ChEBI" id="CHEBI:15377"/>
        <dbReference type="ChEBI" id="CHEBI:15378"/>
        <dbReference type="ChEBI" id="CHEBI:15740"/>
        <dbReference type="ChEBI" id="CHEBI:37565"/>
        <dbReference type="ChEBI" id="CHEBI:58462"/>
        <dbReference type="EC" id="3.5.4.16"/>
    </reaction>
</comment>
<comment type="pathway">
    <text evidence="2">Cofactor biosynthesis; 7,8-dihydroneopterin triphosphate biosynthesis; 7,8-dihydroneopterin triphosphate from GTP: step 1/1.</text>
</comment>
<dbReference type="EC" id="3.5.4.16" evidence="2"/>
<comment type="function">
    <text evidence="2">Converts GTP to 7,8-dihydroneopterin triphosphate.</text>
</comment>
<dbReference type="AlphaFoldDB" id="A0A238D1S3"/>
<dbReference type="GO" id="GO:0003934">
    <property type="term" value="F:GTP cyclohydrolase I activity"/>
    <property type="evidence" value="ECO:0007669"/>
    <property type="project" value="UniProtKB-UniRule"/>
</dbReference>
<dbReference type="EMBL" id="FLMQ01000045">
    <property type="protein sequence ID" value="SBP87216.1"/>
    <property type="molecule type" value="Genomic_DNA"/>
</dbReference>
<sequence>MELPARCRFLKGQQMNAPEHFFASEPRALPDIQSAGDRRNLPIQRVGVKGVRHPVLIRTVDGGTQPSVATFDMFVALPSDVKGTHMSRFVEILEAHAGVPLDPATLRGMFDRMLERLGAQRGEIALTFTYFMRKTAPVSGVSSLMDYEASFHVTGRVGAPAQVHMALQVPVTSLCPCSREISNYGAHNQRSHLTLKIETKAPMHLDDIVRVAESSASCELWGLLKRPDEKYVTERAYDNPKFVEDLVRDVALALRSDARVDAFTVESENFESIHNHSAYARIDFVRGA</sequence>
<evidence type="ECO:0000313" key="4">
    <source>
        <dbReference type="Proteomes" id="UP000214566"/>
    </source>
</evidence>
<accession>A0A238D1S3</accession>